<proteinExistence type="predicted"/>
<feature type="transmembrane region" description="Helical" evidence="1">
    <location>
        <begin position="7"/>
        <end position="29"/>
    </location>
</feature>
<dbReference type="RefSeq" id="WP_075072211.1">
    <property type="nucleotide sequence ID" value="NZ_DF967972.1"/>
</dbReference>
<feature type="transmembrane region" description="Helical" evidence="1">
    <location>
        <begin position="62"/>
        <end position="81"/>
    </location>
</feature>
<dbReference type="AlphaFoldDB" id="A0A0S7B6L7"/>
<keyword evidence="1" id="KW-0812">Transmembrane</keyword>
<evidence type="ECO:0000313" key="3">
    <source>
        <dbReference type="Proteomes" id="UP000055060"/>
    </source>
</evidence>
<dbReference type="EMBL" id="DF967972">
    <property type="protein sequence ID" value="GAP12815.1"/>
    <property type="molecule type" value="Genomic_DNA"/>
</dbReference>
<evidence type="ECO:0008006" key="4">
    <source>
        <dbReference type="Google" id="ProtNLM"/>
    </source>
</evidence>
<organism evidence="2">
    <name type="scientific">Longilinea arvoryzae</name>
    <dbReference type="NCBI Taxonomy" id="360412"/>
    <lineage>
        <taxon>Bacteria</taxon>
        <taxon>Bacillati</taxon>
        <taxon>Chloroflexota</taxon>
        <taxon>Anaerolineae</taxon>
        <taxon>Anaerolineales</taxon>
        <taxon>Anaerolineaceae</taxon>
        <taxon>Longilinea</taxon>
    </lineage>
</organism>
<evidence type="ECO:0000313" key="2">
    <source>
        <dbReference type="EMBL" id="GAP12815.1"/>
    </source>
</evidence>
<keyword evidence="3" id="KW-1185">Reference proteome</keyword>
<feature type="transmembrane region" description="Helical" evidence="1">
    <location>
        <begin position="93"/>
        <end position="113"/>
    </location>
</feature>
<reference evidence="2" key="1">
    <citation type="submission" date="2015-07" db="EMBL/GenBank/DDBJ databases">
        <title>Draft Genome Sequences of Anaerolinea thermolimosa IMO-1, Bellilinea caldifistulae GOMI-1, Leptolinea tardivitalis YMTK-2, Levilinea saccharolytica KIBI-1,Longilinea arvoryzae KOME-1, Previously Described as Members of the Anaerolineaceae (Chloroflexi).</title>
        <authorList>
            <person name="Sekiguchi Y."/>
            <person name="Ohashi A."/>
            <person name="Matsuura N."/>
            <person name="Tourlousse M.D."/>
        </authorList>
    </citation>
    <scope>NUCLEOTIDE SEQUENCE [LARGE SCALE GENOMIC DNA]</scope>
    <source>
        <strain evidence="2">KOME-1</strain>
    </source>
</reference>
<gene>
    <name evidence="2" type="ORF">LARV_00551</name>
</gene>
<dbReference type="STRING" id="360412.LARV_00551"/>
<dbReference type="OrthoDB" id="166436at2"/>
<sequence>MKPTNRGSLVVGLILIGLGVLFFLFNIIPGINLTALWPMIFLVLALGFFAPPLVWPQAREGLSGLFIPGAIMLMLGIIFFYNTLTNDWASWAYAWTLIPGGVGLGLWLGSWYGGWGKDSMAVGQWMLAISVLVFGLFGTLFGGPALKIAGPLLLILGGALLMARSFRKAA</sequence>
<feature type="transmembrane region" description="Helical" evidence="1">
    <location>
        <begin position="125"/>
        <end position="142"/>
    </location>
</feature>
<protein>
    <recommendedName>
        <fullName evidence="4">DUF5668 domain-containing protein</fullName>
    </recommendedName>
</protein>
<evidence type="ECO:0000256" key="1">
    <source>
        <dbReference type="SAM" id="Phobius"/>
    </source>
</evidence>
<dbReference type="Proteomes" id="UP000055060">
    <property type="component" value="Unassembled WGS sequence"/>
</dbReference>
<name>A0A0S7B6L7_9CHLR</name>
<feature type="transmembrane region" description="Helical" evidence="1">
    <location>
        <begin position="35"/>
        <end position="55"/>
    </location>
</feature>
<feature type="transmembrane region" description="Helical" evidence="1">
    <location>
        <begin position="148"/>
        <end position="166"/>
    </location>
</feature>
<accession>A0A0S7B6L7</accession>
<keyword evidence="1" id="KW-0472">Membrane</keyword>
<keyword evidence="1" id="KW-1133">Transmembrane helix</keyword>